<comment type="caution">
    <text evidence="3">The sequence shown here is derived from an EMBL/GenBank/DDBJ whole genome shotgun (WGS) entry which is preliminary data.</text>
</comment>
<keyword evidence="1 3" id="KW-0808">Transferase</keyword>
<dbReference type="RefSeq" id="WP_133349254.1">
    <property type="nucleotide sequence ID" value="NZ_SMZQ01000005.1"/>
</dbReference>
<sequence>MNATGSVSGAERVLLRLADEAIKMGDDVVLVSPSGPILQHIHPEVRHRECKPIGLNGLRSPVSILKYGASLLRAAIVLLPLMRSSNVLVINNTLASPLAFLFQKRLLWLLHDVLGNDLRGAIGKTASRFFRLVIPVSYAAANPLPTGTAVRVVLNGTPLRESKENFAREGTTSVIGCLAALTPWKGQKTLIKAVAELAGVDFRLEFAGSAFPGDEEYARELRVMAKESPVGEKIHFLGNVDPYMTLQSWDLMVLPSVAPEAMPLSLLEALSMGVPCIATNIGGSLEILRDINGDLVPPSQPHALAERIRELLNDEHRRMVLGEAGRDLVSTKYSLEERTKELYWVVAASTDMAGKVPPRR</sequence>
<proteinExistence type="predicted"/>
<evidence type="ECO:0000256" key="1">
    <source>
        <dbReference type="ARBA" id="ARBA00022679"/>
    </source>
</evidence>
<name>A0A4R5XZJ9_9MICC</name>
<dbReference type="OrthoDB" id="8878585at2"/>
<dbReference type="EMBL" id="SMZQ01000005">
    <property type="protein sequence ID" value="TDL37403.1"/>
    <property type="molecule type" value="Genomic_DNA"/>
</dbReference>
<dbReference type="GO" id="GO:0016757">
    <property type="term" value="F:glycosyltransferase activity"/>
    <property type="evidence" value="ECO:0007669"/>
    <property type="project" value="InterPro"/>
</dbReference>
<dbReference type="Pfam" id="PF00534">
    <property type="entry name" value="Glycos_transf_1"/>
    <property type="match status" value="1"/>
</dbReference>
<accession>A0A4R5XZJ9</accession>
<dbReference type="Gene3D" id="3.40.50.2000">
    <property type="entry name" value="Glycogen Phosphorylase B"/>
    <property type="match status" value="2"/>
</dbReference>
<evidence type="ECO:0000313" key="3">
    <source>
        <dbReference type="EMBL" id="TDL37403.1"/>
    </source>
</evidence>
<dbReference type="InterPro" id="IPR001296">
    <property type="entry name" value="Glyco_trans_1"/>
</dbReference>
<dbReference type="PANTHER" id="PTHR12526">
    <property type="entry name" value="GLYCOSYLTRANSFERASE"/>
    <property type="match status" value="1"/>
</dbReference>
<organism evidence="3 4">
    <name type="scientific">Arthrobacter nitrophenolicus</name>
    <dbReference type="NCBI Taxonomy" id="683150"/>
    <lineage>
        <taxon>Bacteria</taxon>
        <taxon>Bacillati</taxon>
        <taxon>Actinomycetota</taxon>
        <taxon>Actinomycetes</taxon>
        <taxon>Micrococcales</taxon>
        <taxon>Micrococcaceae</taxon>
        <taxon>Arthrobacter</taxon>
    </lineage>
</organism>
<dbReference type="AlphaFoldDB" id="A0A4R5XZJ9"/>
<reference evidence="3 4" key="1">
    <citation type="submission" date="2019-03" db="EMBL/GenBank/DDBJ databases">
        <title>Genome Sequencing and Assembly of Various Microbes Isolated from Partially Reclaimed Soil and Acid Mine Drainage (AMD) Site.</title>
        <authorList>
            <person name="Steinbock B."/>
            <person name="Bechtold R."/>
            <person name="Sevigny J.L."/>
            <person name="Thomas D."/>
            <person name="Cuthill L.R."/>
            <person name="Aveiro Johannsen E.J."/>
            <person name="Thomas K."/>
            <person name="Ghosh A."/>
        </authorList>
    </citation>
    <scope>NUCLEOTIDE SEQUENCE [LARGE SCALE GENOMIC DNA]</scope>
    <source>
        <strain evidence="3 4">S-A1</strain>
    </source>
</reference>
<dbReference type="CDD" id="cd03801">
    <property type="entry name" value="GT4_PimA-like"/>
    <property type="match status" value="1"/>
</dbReference>
<evidence type="ECO:0000313" key="4">
    <source>
        <dbReference type="Proteomes" id="UP000294621"/>
    </source>
</evidence>
<gene>
    <name evidence="3" type="ORF">E2R57_11785</name>
</gene>
<dbReference type="SUPFAM" id="SSF53756">
    <property type="entry name" value="UDP-Glycosyltransferase/glycogen phosphorylase"/>
    <property type="match status" value="1"/>
</dbReference>
<evidence type="ECO:0000259" key="2">
    <source>
        <dbReference type="Pfam" id="PF00534"/>
    </source>
</evidence>
<feature type="domain" description="Glycosyl transferase family 1" evidence="2">
    <location>
        <begin position="162"/>
        <end position="326"/>
    </location>
</feature>
<dbReference type="Proteomes" id="UP000294621">
    <property type="component" value="Unassembled WGS sequence"/>
</dbReference>
<protein>
    <submittedName>
        <fullName evidence="3">Glycosyltransferase family 1 protein</fullName>
    </submittedName>
</protein>